<dbReference type="STRING" id="1094558.ME5_00314"/>
<evidence type="ECO:0000313" key="5">
    <source>
        <dbReference type="EMBL" id="EJF90982.1"/>
    </source>
</evidence>
<comment type="caution">
    <text evidence="4">Lacks conserved residue(s) required for the propagation of feature annotation.</text>
</comment>
<dbReference type="PIRSF" id="PIRSF006305">
    <property type="entry name" value="Maf"/>
    <property type="match status" value="1"/>
</dbReference>
<dbReference type="InterPro" id="IPR003697">
    <property type="entry name" value="Maf-like"/>
</dbReference>
<feature type="site" description="Important for substrate specificity" evidence="4">
    <location>
        <position position="14"/>
    </location>
</feature>
<dbReference type="GO" id="GO:0005737">
    <property type="term" value="C:cytoplasm"/>
    <property type="evidence" value="ECO:0007669"/>
    <property type="project" value="UniProtKB-SubCell"/>
</dbReference>
<keyword evidence="4" id="KW-0963">Cytoplasm</keyword>
<dbReference type="eggNOG" id="COG0424">
    <property type="taxonomic scope" value="Bacteria"/>
</dbReference>
<dbReference type="InterPro" id="IPR029001">
    <property type="entry name" value="ITPase-like_fam"/>
</dbReference>
<evidence type="ECO:0000313" key="6">
    <source>
        <dbReference type="Proteomes" id="UP000008952"/>
    </source>
</evidence>
<keyword evidence="6" id="KW-1185">Reference proteome</keyword>
<keyword evidence="2 4" id="KW-0378">Hydrolase</keyword>
<comment type="catalytic activity">
    <reaction evidence="4">
        <text>N(7)-methyl-GTP + H2O = N(7)-methyl-GMP + diphosphate + H(+)</text>
        <dbReference type="Rhea" id="RHEA:58744"/>
        <dbReference type="ChEBI" id="CHEBI:15377"/>
        <dbReference type="ChEBI" id="CHEBI:15378"/>
        <dbReference type="ChEBI" id="CHEBI:33019"/>
        <dbReference type="ChEBI" id="CHEBI:58285"/>
        <dbReference type="ChEBI" id="CHEBI:87133"/>
    </reaction>
</comment>
<evidence type="ECO:0000256" key="4">
    <source>
        <dbReference type="HAMAP-Rule" id="MF_00528"/>
    </source>
</evidence>
<sequence length="198" mass="21642">MSADSLILASLSPFRAELLKNAGVNFAIEGAQIDERKVEATFDERSPETIAINLSQAKACDVSKRFPSALIIGCDQTLDFNGQLLHKAATMEDARQRLLTLSGKIHYLHSAISLFKNGTHLWSDVSTATMTMRILAPDYIGRYLSRVGQDVLSSVGAYQIEGEGIQLFDKIEGDSFTIIGLPLLQLLKKLRAMGVIDG</sequence>
<comment type="caution">
    <text evidence="5">The sequence shown here is derived from an EMBL/GenBank/DDBJ whole genome shotgun (WGS) entry which is preliminary data.</text>
</comment>
<feature type="site" description="Important for substrate specificity" evidence="4">
    <location>
        <position position="161"/>
    </location>
</feature>
<accession>J1K0P4</accession>
<dbReference type="Proteomes" id="UP000008952">
    <property type="component" value="Unassembled WGS sequence"/>
</dbReference>
<dbReference type="PATRIC" id="fig|1094558.3.peg.348"/>
<comment type="similarity">
    <text evidence="4">Belongs to the Maf family. YceF subfamily.</text>
</comment>
<dbReference type="Gene3D" id="3.90.950.10">
    <property type="match status" value="1"/>
</dbReference>
<dbReference type="NCBIfam" id="TIGR00172">
    <property type="entry name" value="maf"/>
    <property type="match status" value="1"/>
</dbReference>
<keyword evidence="3 4" id="KW-0546">Nucleotide metabolism</keyword>
<feature type="site" description="Important for substrate specificity" evidence="4">
    <location>
        <position position="76"/>
    </location>
</feature>
<evidence type="ECO:0000256" key="2">
    <source>
        <dbReference type="ARBA" id="ARBA00022801"/>
    </source>
</evidence>
<dbReference type="SUPFAM" id="SSF52972">
    <property type="entry name" value="ITPase-like"/>
    <property type="match status" value="1"/>
</dbReference>
<dbReference type="Pfam" id="PF02545">
    <property type="entry name" value="Maf"/>
    <property type="match status" value="1"/>
</dbReference>
<gene>
    <name evidence="5" type="ORF">ME5_00314</name>
</gene>
<dbReference type="PANTHER" id="PTHR43213">
    <property type="entry name" value="BIFUNCTIONAL DTTP/UTP PYROPHOSPHATASE/METHYLTRANSFERASE PROTEIN-RELATED"/>
    <property type="match status" value="1"/>
</dbReference>
<dbReference type="GO" id="GO:0047429">
    <property type="term" value="F:nucleoside triphosphate diphosphatase activity"/>
    <property type="evidence" value="ECO:0007669"/>
    <property type="project" value="InterPro"/>
</dbReference>
<organism evidence="5 6">
    <name type="scientific">Bartonella tamiae Th239</name>
    <dbReference type="NCBI Taxonomy" id="1094558"/>
    <lineage>
        <taxon>Bacteria</taxon>
        <taxon>Pseudomonadati</taxon>
        <taxon>Pseudomonadota</taxon>
        <taxon>Alphaproteobacteria</taxon>
        <taxon>Hyphomicrobiales</taxon>
        <taxon>Bartonellaceae</taxon>
        <taxon>Bartonella</taxon>
    </lineage>
</organism>
<feature type="active site" description="Proton acceptor" evidence="4">
    <location>
        <position position="75"/>
    </location>
</feature>
<dbReference type="PANTHER" id="PTHR43213:SF5">
    <property type="entry name" value="BIFUNCTIONAL DTTP_UTP PYROPHOSPHATASE_METHYLTRANSFERASE PROTEIN-RELATED"/>
    <property type="match status" value="1"/>
</dbReference>
<name>J1K0P4_9HYPH</name>
<comment type="cofactor">
    <cofactor evidence="1 4">
        <name>a divalent metal cation</name>
        <dbReference type="ChEBI" id="CHEBI:60240"/>
    </cofactor>
</comment>
<dbReference type="AlphaFoldDB" id="J1K0P4"/>
<comment type="function">
    <text evidence="4">Nucleoside triphosphate pyrophosphatase that hydrolyzes 7-methyl-GTP (m(7)GTP). May have a dual role in cell division arrest and in preventing the incorporation of modified nucleotides into cellular nucleic acids.</text>
</comment>
<proteinExistence type="inferred from homology"/>
<dbReference type="GO" id="GO:0009117">
    <property type="term" value="P:nucleotide metabolic process"/>
    <property type="evidence" value="ECO:0007669"/>
    <property type="project" value="UniProtKB-KW"/>
</dbReference>
<dbReference type="RefSeq" id="WP_008037823.1">
    <property type="nucleotide sequence ID" value="NZ_JH725147.1"/>
</dbReference>
<dbReference type="CDD" id="cd00555">
    <property type="entry name" value="Maf"/>
    <property type="match status" value="1"/>
</dbReference>
<dbReference type="OrthoDB" id="9813962at2"/>
<evidence type="ECO:0000256" key="1">
    <source>
        <dbReference type="ARBA" id="ARBA00001968"/>
    </source>
</evidence>
<dbReference type="HAMAP" id="MF_00528">
    <property type="entry name" value="Maf"/>
    <property type="match status" value="1"/>
</dbReference>
<comment type="subcellular location">
    <subcellularLocation>
        <location evidence="4">Cytoplasm</location>
    </subcellularLocation>
</comment>
<dbReference type="EMBL" id="AIMB01000003">
    <property type="protein sequence ID" value="EJF90982.1"/>
    <property type="molecule type" value="Genomic_DNA"/>
</dbReference>
<protein>
    <recommendedName>
        <fullName evidence="4">7-methyl-GTP pyrophosphatase</fullName>
        <shortName evidence="4">m(7)GTP pyrophosphatase</shortName>
        <ecNumber evidence="4">3.6.1.-</ecNumber>
    </recommendedName>
</protein>
<reference evidence="5 6" key="1">
    <citation type="submission" date="2012-03" db="EMBL/GenBank/DDBJ databases">
        <title>The Genome Sequence of Bartonella tamiae Th239.</title>
        <authorList>
            <consortium name="The Broad Institute Genome Sequencing Platform"/>
            <consortium name="The Broad Institute Genome Sequencing Center for Infectious Disease"/>
            <person name="Feldgarden M."/>
            <person name="Kirby J."/>
            <person name="Kosoy M."/>
            <person name="Birtles R."/>
            <person name="Probert W.S."/>
            <person name="Chiaraviglio L."/>
            <person name="Young S.K."/>
            <person name="Zeng Q."/>
            <person name="Gargeya S."/>
            <person name="Fitzgerald M."/>
            <person name="Haas B."/>
            <person name="Abouelleil A."/>
            <person name="Alvarado L."/>
            <person name="Arachchi H.M."/>
            <person name="Berlin A."/>
            <person name="Chapman S.B."/>
            <person name="Gearin G."/>
            <person name="Goldberg J."/>
            <person name="Griggs A."/>
            <person name="Gujja S."/>
            <person name="Hansen M."/>
            <person name="Heiman D."/>
            <person name="Howarth C."/>
            <person name="Larimer J."/>
            <person name="Lui A."/>
            <person name="MacDonald P.J.P."/>
            <person name="McCowen C."/>
            <person name="Montmayeur A."/>
            <person name="Murphy C."/>
            <person name="Neiman D."/>
            <person name="Pearson M."/>
            <person name="Priest M."/>
            <person name="Roberts A."/>
            <person name="Saif S."/>
            <person name="Shea T."/>
            <person name="Sisk P."/>
            <person name="Stolte C."/>
            <person name="Sykes S."/>
            <person name="Wortman J."/>
            <person name="Nusbaum C."/>
            <person name="Birren B."/>
        </authorList>
    </citation>
    <scope>NUCLEOTIDE SEQUENCE [LARGE SCALE GENOMIC DNA]</scope>
    <source>
        <strain evidence="5 6">Th239</strain>
    </source>
</reference>
<evidence type="ECO:0000256" key="3">
    <source>
        <dbReference type="ARBA" id="ARBA00023080"/>
    </source>
</evidence>
<dbReference type="EC" id="3.6.1.-" evidence="4"/>
<dbReference type="HOGENOM" id="CLU_040416_1_1_5"/>